<feature type="signal peptide" evidence="1">
    <location>
        <begin position="1"/>
        <end position="21"/>
    </location>
</feature>
<evidence type="ECO:0000259" key="2">
    <source>
        <dbReference type="Pfam" id="PF07589"/>
    </source>
</evidence>
<protein>
    <recommendedName>
        <fullName evidence="2">Ice-binding protein C-terminal domain-containing protein</fullName>
    </recommendedName>
</protein>
<feature type="domain" description="Ice-binding protein C-terminal" evidence="2">
    <location>
        <begin position="210"/>
        <end position="233"/>
    </location>
</feature>
<organism evidence="3 4">
    <name type="scientific">Phenylobacterium kunshanense</name>
    <dbReference type="NCBI Taxonomy" id="1445034"/>
    <lineage>
        <taxon>Bacteria</taxon>
        <taxon>Pseudomonadati</taxon>
        <taxon>Pseudomonadota</taxon>
        <taxon>Alphaproteobacteria</taxon>
        <taxon>Caulobacterales</taxon>
        <taxon>Caulobacteraceae</taxon>
        <taxon>Phenylobacterium</taxon>
    </lineage>
</organism>
<keyword evidence="1" id="KW-0732">Signal</keyword>
<dbReference type="Proteomes" id="UP000249524">
    <property type="component" value="Unassembled WGS sequence"/>
</dbReference>
<dbReference type="AlphaFoldDB" id="A0A328BLA2"/>
<sequence length="239" mass="24685">MRNLMLSFATLAVLAATPAAATVLTFDIDNTKPNNSLAMSQAYGDRVTATVQNGATYGVGAEGFTPNVLASYSGGTAGSLIRWTTNYGDLVNVLENEVDGASVLEVTLTADAGYQVNLFGFDLGGWPQSDYTLPGLQVIDGASNVLFSQTNVLVQGNGVGPRHTTIDFGAGLSGQSLTLRLNLAGLNNNSDNIGLDNVRFGQSGSPVGGVPEPSAWALMIAGFVGAGVALRRRRLASAL</sequence>
<gene>
    <name evidence="3" type="ORF">DJ019_07490</name>
</gene>
<dbReference type="NCBIfam" id="NF035944">
    <property type="entry name" value="PEPxxWA-CTERM"/>
    <property type="match status" value="1"/>
</dbReference>
<evidence type="ECO:0000313" key="3">
    <source>
        <dbReference type="EMBL" id="RAK67737.1"/>
    </source>
</evidence>
<keyword evidence="4" id="KW-1185">Reference proteome</keyword>
<evidence type="ECO:0000256" key="1">
    <source>
        <dbReference type="SAM" id="SignalP"/>
    </source>
</evidence>
<name>A0A328BLA2_9CAUL</name>
<feature type="chain" id="PRO_5016264328" description="Ice-binding protein C-terminal domain-containing protein" evidence="1">
    <location>
        <begin position="22"/>
        <end position="239"/>
    </location>
</feature>
<comment type="caution">
    <text evidence="3">The sequence shown here is derived from an EMBL/GenBank/DDBJ whole genome shotgun (WGS) entry which is preliminary data.</text>
</comment>
<dbReference type="OrthoDB" id="8481012at2"/>
<dbReference type="Pfam" id="PF07589">
    <property type="entry name" value="PEP-CTERM"/>
    <property type="match status" value="1"/>
</dbReference>
<dbReference type="EMBL" id="QFYS01000002">
    <property type="protein sequence ID" value="RAK67737.1"/>
    <property type="molecule type" value="Genomic_DNA"/>
</dbReference>
<evidence type="ECO:0000313" key="4">
    <source>
        <dbReference type="Proteomes" id="UP000249524"/>
    </source>
</evidence>
<dbReference type="NCBIfam" id="TIGR02595">
    <property type="entry name" value="PEP_CTERM"/>
    <property type="match status" value="1"/>
</dbReference>
<dbReference type="RefSeq" id="WP_111275346.1">
    <property type="nucleotide sequence ID" value="NZ_QFYS01000002.1"/>
</dbReference>
<proteinExistence type="predicted"/>
<dbReference type="InterPro" id="IPR013424">
    <property type="entry name" value="Ice-binding_C"/>
</dbReference>
<accession>A0A328BLA2</accession>
<reference evidence="3 4" key="1">
    <citation type="submission" date="2018-05" db="EMBL/GenBank/DDBJ databases">
        <authorList>
            <person name="Lanie J.A."/>
            <person name="Ng W.-L."/>
            <person name="Kazmierczak K.M."/>
            <person name="Andrzejewski T.M."/>
            <person name="Davidsen T.M."/>
            <person name="Wayne K.J."/>
            <person name="Tettelin H."/>
            <person name="Glass J.I."/>
            <person name="Rusch D."/>
            <person name="Podicherti R."/>
            <person name="Tsui H.-C.T."/>
            <person name="Winkler M.E."/>
        </authorList>
    </citation>
    <scope>NUCLEOTIDE SEQUENCE [LARGE SCALE GENOMIC DNA]</scope>
    <source>
        <strain evidence="3 4">BUT-10</strain>
    </source>
</reference>